<feature type="domain" description="DUF4143" evidence="2">
    <location>
        <begin position="204"/>
        <end position="369"/>
    </location>
</feature>
<dbReference type="GO" id="GO:0005524">
    <property type="term" value="F:ATP binding"/>
    <property type="evidence" value="ECO:0007669"/>
    <property type="project" value="UniProtKB-KW"/>
</dbReference>
<sequence>MAYIRRLIDDELDLLTPELVAIALDGPKGVGKTATGLERASTVLRADVPEVAALLEADPQSWTERQPPILLDEWQRLPWLWDTVRRAVDDGAAPGTFLLAGSATPADAQIHSGAGRIVSLRMRPMSLPERGVARPSISLQGLLAGENPAIEGTCPLKLADYVEEIEASGFPGIRPLGARARRIQLDSYLTRAFSRDLAEERGIQVRRPATLRAWAAAYAQASSSTSTWENIRRDATPGDGDPPTKVTAMNYRDWLTSLWLLDPVAPWLPVGTGMSNLGRGEKHQLADPALAARLLRVKTSDLLRGELAAPHAGGLLGALFESLATLTVRVLAQAAEATVSHLRTARGQHEVDLIVEGYDGRCVAMEVKLTAAPKDDDVRHLRWLRDTVPDRIADLVILTTGERAYRRQDGVAVVPLGLLGP</sequence>
<proteinExistence type="predicted"/>
<dbReference type="InterPro" id="IPR025420">
    <property type="entry name" value="DUF4143"/>
</dbReference>
<dbReference type="Pfam" id="PF13173">
    <property type="entry name" value="AAA_14"/>
    <property type="match status" value="1"/>
</dbReference>
<gene>
    <name evidence="3" type="ORF">J5A65_11480</name>
</gene>
<dbReference type="PANTHER" id="PTHR43566:SF2">
    <property type="entry name" value="DUF4143 DOMAIN-CONTAINING PROTEIN"/>
    <property type="match status" value="1"/>
</dbReference>
<reference evidence="3 4" key="1">
    <citation type="submission" date="2021-03" db="EMBL/GenBank/DDBJ databases">
        <title>Human Oral Microbial Genomes.</title>
        <authorList>
            <person name="Johnston C.D."/>
            <person name="Chen T."/>
            <person name="Dewhirst F.E."/>
        </authorList>
    </citation>
    <scope>NUCLEOTIDE SEQUENCE [LARGE SCALE GENOMIC DNA]</scope>
    <source>
        <strain evidence="3 4">DSMZ 100122</strain>
    </source>
</reference>
<dbReference type="PANTHER" id="PTHR43566">
    <property type="entry name" value="CONSERVED PROTEIN"/>
    <property type="match status" value="1"/>
</dbReference>
<dbReference type="Proteomes" id="UP000678513">
    <property type="component" value="Chromosome"/>
</dbReference>
<evidence type="ECO:0000259" key="1">
    <source>
        <dbReference type="Pfam" id="PF13173"/>
    </source>
</evidence>
<organism evidence="3 4">
    <name type="scientific">Arachnia rubra</name>
    <dbReference type="NCBI Taxonomy" id="1547448"/>
    <lineage>
        <taxon>Bacteria</taxon>
        <taxon>Bacillati</taxon>
        <taxon>Actinomycetota</taxon>
        <taxon>Actinomycetes</taxon>
        <taxon>Propionibacteriales</taxon>
        <taxon>Propionibacteriaceae</taxon>
        <taxon>Arachnia</taxon>
    </lineage>
</organism>
<dbReference type="Pfam" id="PF13635">
    <property type="entry name" value="DUF4143"/>
    <property type="match status" value="1"/>
</dbReference>
<name>A0ABX7Y325_9ACTN</name>
<dbReference type="EMBL" id="CP072384">
    <property type="protein sequence ID" value="QUC07544.1"/>
    <property type="molecule type" value="Genomic_DNA"/>
</dbReference>
<keyword evidence="3" id="KW-0067">ATP-binding</keyword>
<protein>
    <submittedName>
        <fullName evidence="3">ATP-binding protein</fullName>
    </submittedName>
</protein>
<dbReference type="RefSeq" id="WP_212322079.1">
    <property type="nucleotide sequence ID" value="NZ_AP024463.1"/>
</dbReference>
<evidence type="ECO:0000259" key="2">
    <source>
        <dbReference type="Pfam" id="PF13635"/>
    </source>
</evidence>
<feature type="domain" description="AAA" evidence="1">
    <location>
        <begin position="21"/>
        <end position="129"/>
    </location>
</feature>
<accession>A0ABX7Y325</accession>
<evidence type="ECO:0000313" key="4">
    <source>
        <dbReference type="Proteomes" id="UP000678513"/>
    </source>
</evidence>
<keyword evidence="3" id="KW-0547">Nucleotide-binding</keyword>
<evidence type="ECO:0000313" key="3">
    <source>
        <dbReference type="EMBL" id="QUC07544.1"/>
    </source>
</evidence>
<dbReference type="InterPro" id="IPR041682">
    <property type="entry name" value="AAA_14"/>
</dbReference>
<keyword evidence="4" id="KW-1185">Reference proteome</keyword>